<dbReference type="Proteomes" id="UP000266861">
    <property type="component" value="Unassembled WGS sequence"/>
</dbReference>
<dbReference type="GO" id="GO:0008168">
    <property type="term" value="F:methyltransferase activity"/>
    <property type="evidence" value="ECO:0007669"/>
    <property type="project" value="TreeGrafter"/>
</dbReference>
<dbReference type="SUPFAM" id="SSF53335">
    <property type="entry name" value="S-adenosyl-L-methionine-dependent methyltransferases"/>
    <property type="match status" value="1"/>
</dbReference>
<dbReference type="PANTHER" id="PTHR43591">
    <property type="entry name" value="METHYLTRANSFERASE"/>
    <property type="match status" value="1"/>
</dbReference>
<organism evidence="2 3">
    <name type="scientific">Diversispora epigaea</name>
    <dbReference type="NCBI Taxonomy" id="1348612"/>
    <lineage>
        <taxon>Eukaryota</taxon>
        <taxon>Fungi</taxon>
        <taxon>Fungi incertae sedis</taxon>
        <taxon>Mucoromycota</taxon>
        <taxon>Glomeromycotina</taxon>
        <taxon>Glomeromycetes</taxon>
        <taxon>Diversisporales</taxon>
        <taxon>Diversisporaceae</taxon>
        <taxon>Diversispora</taxon>
    </lineage>
</organism>
<dbReference type="OrthoDB" id="2013972at2759"/>
<evidence type="ECO:0000313" key="3">
    <source>
        <dbReference type="Proteomes" id="UP000266861"/>
    </source>
</evidence>
<accession>A0A397JV86</accession>
<dbReference type="Pfam" id="PF13649">
    <property type="entry name" value="Methyltransf_25"/>
    <property type="match status" value="1"/>
</dbReference>
<dbReference type="InterPro" id="IPR041698">
    <property type="entry name" value="Methyltransf_25"/>
</dbReference>
<evidence type="ECO:0000313" key="2">
    <source>
        <dbReference type="EMBL" id="RHZ88793.1"/>
    </source>
</evidence>
<dbReference type="CDD" id="cd02440">
    <property type="entry name" value="AdoMet_MTases"/>
    <property type="match status" value="1"/>
</dbReference>
<dbReference type="AlphaFoldDB" id="A0A397JV86"/>
<keyword evidence="3" id="KW-1185">Reference proteome</keyword>
<dbReference type="InterPro" id="IPR029063">
    <property type="entry name" value="SAM-dependent_MTases_sf"/>
</dbReference>
<feature type="domain" description="Methyltransferase" evidence="1">
    <location>
        <begin position="78"/>
        <end position="170"/>
    </location>
</feature>
<dbReference type="STRING" id="1348612.A0A397JV86"/>
<name>A0A397JV86_9GLOM</name>
<dbReference type="PANTHER" id="PTHR43591:SF105">
    <property type="entry name" value="METHYLTRANSFERASE DOMAIN-CONTAINING PROTEIN-RELATED"/>
    <property type="match status" value="1"/>
</dbReference>
<dbReference type="EMBL" id="PQFF01000019">
    <property type="protein sequence ID" value="RHZ88793.1"/>
    <property type="molecule type" value="Genomic_DNA"/>
</dbReference>
<proteinExistence type="predicted"/>
<gene>
    <name evidence="2" type="ORF">Glove_21g367</name>
</gene>
<reference evidence="2 3" key="1">
    <citation type="submission" date="2018-08" db="EMBL/GenBank/DDBJ databases">
        <title>Genome and evolution of the arbuscular mycorrhizal fungus Diversispora epigaea (formerly Glomus versiforme) and its bacterial endosymbionts.</title>
        <authorList>
            <person name="Sun X."/>
            <person name="Fei Z."/>
            <person name="Harrison M."/>
        </authorList>
    </citation>
    <scope>NUCLEOTIDE SEQUENCE [LARGE SCALE GENOMIC DNA]</scope>
    <source>
        <strain evidence="2 3">IT104</strain>
    </source>
</reference>
<evidence type="ECO:0000259" key="1">
    <source>
        <dbReference type="Pfam" id="PF13649"/>
    </source>
</evidence>
<sequence length="303" mass="34916">MGNGISLIAKKFKNDSHTCGRSFISNNSDSSSKESDYILTDKFDESERIKRKHFVIKHIFVRNFSAPVHDLLTNGCRVLDIGCGPGTWILDMASEYTQSSFVGLDIFNMFPSEIKPNNTDFILADVLNDLPFETNYFDYIHLGDMGFCFTEYEFDYVVIPECIRILKPGGWIEFQETNRTMNNKGPYSEKFTSMTRKLLEAMETKTTHYSQNDLKKIPNITNINEDVKLLPMGSWGGKLGEEYQEAMFIAFFSFAEPIAKKFNCPLKEMNELINNMQPEMSEYKSSYGLVRTFGQKEYLKIMK</sequence>
<comment type="caution">
    <text evidence="2">The sequence shown here is derived from an EMBL/GenBank/DDBJ whole genome shotgun (WGS) entry which is preliminary data.</text>
</comment>
<dbReference type="Gene3D" id="3.40.50.150">
    <property type="entry name" value="Vaccinia Virus protein VP39"/>
    <property type="match status" value="1"/>
</dbReference>
<protein>
    <recommendedName>
        <fullName evidence="1">Methyltransferase domain-containing protein</fullName>
    </recommendedName>
</protein>